<name>A0A397UB34_9GLOM</name>
<feature type="transmembrane region" description="Helical" evidence="1">
    <location>
        <begin position="21"/>
        <end position="39"/>
    </location>
</feature>
<protein>
    <submittedName>
        <fullName evidence="2">Uncharacterized protein</fullName>
    </submittedName>
</protein>
<feature type="transmembrane region" description="Helical" evidence="1">
    <location>
        <begin position="51"/>
        <end position="68"/>
    </location>
</feature>
<keyword evidence="3" id="KW-1185">Reference proteome</keyword>
<keyword evidence="1" id="KW-0812">Transmembrane</keyword>
<keyword evidence="1" id="KW-0472">Membrane</keyword>
<reference evidence="2 3" key="1">
    <citation type="submission" date="2018-06" db="EMBL/GenBank/DDBJ databases">
        <title>Comparative genomics reveals the genomic features of Rhizophagus irregularis, R. cerebriforme, R. diaphanum and Gigaspora rosea, and their symbiotic lifestyle signature.</title>
        <authorList>
            <person name="Morin E."/>
            <person name="San Clemente H."/>
            <person name="Chen E.C.H."/>
            <person name="De La Providencia I."/>
            <person name="Hainaut M."/>
            <person name="Kuo A."/>
            <person name="Kohler A."/>
            <person name="Murat C."/>
            <person name="Tang N."/>
            <person name="Roy S."/>
            <person name="Loubradou J."/>
            <person name="Henrissat B."/>
            <person name="Grigoriev I.V."/>
            <person name="Corradi N."/>
            <person name="Roux C."/>
            <person name="Martin F.M."/>
        </authorList>
    </citation>
    <scope>NUCLEOTIDE SEQUENCE [LARGE SCALE GENOMIC DNA]</scope>
    <source>
        <strain evidence="2 3">DAOM 194757</strain>
    </source>
</reference>
<evidence type="ECO:0000313" key="3">
    <source>
        <dbReference type="Proteomes" id="UP000266673"/>
    </source>
</evidence>
<accession>A0A397UB34</accession>
<evidence type="ECO:0000256" key="1">
    <source>
        <dbReference type="SAM" id="Phobius"/>
    </source>
</evidence>
<feature type="transmembrane region" description="Helical" evidence="1">
    <location>
        <begin position="102"/>
        <end position="126"/>
    </location>
</feature>
<organism evidence="2 3">
    <name type="scientific">Gigaspora rosea</name>
    <dbReference type="NCBI Taxonomy" id="44941"/>
    <lineage>
        <taxon>Eukaryota</taxon>
        <taxon>Fungi</taxon>
        <taxon>Fungi incertae sedis</taxon>
        <taxon>Mucoromycota</taxon>
        <taxon>Glomeromycotina</taxon>
        <taxon>Glomeromycetes</taxon>
        <taxon>Diversisporales</taxon>
        <taxon>Gigasporaceae</taxon>
        <taxon>Gigaspora</taxon>
    </lineage>
</organism>
<dbReference type="AlphaFoldDB" id="A0A397UB34"/>
<keyword evidence="1" id="KW-1133">Transmembrane helix</keyword>
<sequence length="186" mass="20670">MQFSGEISCGLVSPGLPAFLVFQRCSYVVSLVFWLFWFFDDFLAKSLVVSPSLPAFCLPGLSAFLIFLRFSGKISCGPPGIPAFWILTFSDKISCDLPWSSGFLFFCQFLVKLLVVSLGFSGFSGLLVISDKISCSLPWSSGFSDFFWSSAFHWCDLWVFCIWTVFGSFDVSLGSSGPEDCKKVHQ</sequence>
<evidence type="ECO:0000313" key="2">
    <source>
        <dbReference type="EMBL" id="RIB07462.1"/>
    </source>
</evidence>
<comment type="caution">
    <text evidence="2">The sequence shown here is derived from an EMBL/GenBank/DDBJ whole genome shotgun (WGS) entry which is preliminary data.</text>
</comment>
<dbReference type="Proteomes" id="UP000266673">
    <property type="component" value="Unassembled WGS sequence"/>
</dbReference>
<gene>
    <name evidence="2" type="ORF">C2G38_2045987</name>
</gene>
<proteinExistence type="predicted"/>
<dbReference type="EMBL" id="QKWP01001651">
    <property type="protein sequence ID" value="RIB07462.1"/>
    <property type="molecule type" value="Genomic_DNA"/>
</dbReference>